<comment type="caution">
    <text evidence="6">The sequence shown here is derived from an EMBL/GenBank/DDBJ whole genome shotgun (WGS) entry which is preliminary data.</text>
</comment>
<dbReference type="Proteomes" id="UP000287798">
    <property type="component" value="Unassembled WGS sequence"/>
</dbReference>
<evidence type="ECO:0000313" key="6">
    <source>
        <dbReference type="EMBL" id="RRQ21917.1"/>
    </source>
</evidence>
<dbReference type="PROSITE" id="PS51736">
    <property type="entry name" value="RECOMBINASES_3"/>
    <property type="match status" value="1"/>
</dbReference>
<reference evidence="6 7" key="1">
    <citation type="journal article" date="2010" name="Int. J. Syst. Evol. Microbiol.">
        <title>Thiohalobacter thiocyanaticus gen. nov., sp. nov., a moderately halophilic, sulfur-oxidizing gammaproteobacterium from hypersaline lakes, that utilizes thiocyanate.</title>
        <authorList>
            <person name="Sorokin D.Y."/>
            <person name="Kovaleva O.L."/>
            <person name="Tourova T.P."/>
            <person name="Muyzer G."/>
        </authorList>
    </citation>
    <scope>NUCLEOTIDE SEQUENCE [LARGE SCALE GENOMIC DNA]</scope>
    <source>
        <strain evidence="6 7">Hrh1</strain>
    </source>
</reference>
<dbReference type="GO" id="GO:0000150">
    <property type="term" value="F:DNA strand exchange activity"/>
    <property type="evidence" value="ECO:0007669"/>
    <property type="project" value="InterPro"/>
</dbReference>
<dbReference type="Pfam" id="PF13408">
    <property type="entry name" value="Zn_ribbon_recom"/>
    <property type="match status" value="1"/>
</dbReference>
<evidence type="ECO:0000259" key="5">
    <source>
        <dbReference type="PROSITE" id="PS51737"/>
    </source>
</evidence>
<accession>A0A426QJN7</accession>
<evidence type="ECO:0000256" key="3">
    <source>
        <dbReference type="SAM" id="Coils"/>
    </source>
</evidence>
<dbReference type="EMBL" id="QZMU01000001">
    <property type="protein sequence ID" value="RRQ21917.1"/>
    <property type="molecule type" value="Genomic_DNA"/>
</dbReference>
<dbReference type="GO" id="GO:0003677">
    <property type="term" value="F:DNA binding"/>
    <property type="evidence" value="ECO:0007669"/>
    <property type="project" value="UniProtKB-KW"/>
</dbReference>
<sequence length="611" mass="68254">MYKRHKWLINMNTQQRKAYSYLRFSTPDQLKGDSYRRQTDLSQKYARENGLELDDSLTFEDLGVSAYRGRNAREGSLGLFIGAVEEGQVLPGSYLLVESLDRLSRDTVMEAFKLFSQIIDLGITIVTLSDGRSYSKDSLNESFTDIIISLTMMARAHDESKTKSERLRAAWSHKRKTAGTKKLTALAPSWLQLNEARDGFDVLEDRAETVKMIFRMAGDGYGANSIVKYLNTHDVPTFGRSKEWHKSTINKILSSESVIGRYQPHSYTVDEATRKRTRTPTGDPIDNYYPAIIDEDEFLRVKAEISARTPKTGRKGRRFSNLFQGLARCGNCGASMGYVNKGPKPKGGTYLVCSRAQRGATDCEYAAVPYQRVEHAVLHTIHELDLDELLPSIESETASQKKALRMNLETHQARLEEVEGQIDNLLELAATTKSPSLATKLEGLEAEKGGLHQKILASLEDLEALSRAAREFEDQQREVQKAYQQWLEINEAGSDADAYALRLKVNRALKKLLETIHVSVIKQPDITKEEALAGISSGGPRPESLENSDLDTLATALSSPRTVLVLSFNHLDSPKVRTVSLLHSGRALVTTGEWKEAGGELGQFRMSEIDA</sequence>
<gene>
    <name evidence="6" type="ORF">D6C00_08125</name>
</gene>
<evidence type="ECO:0000256" key="2">
    <source>
        <dbReference type="ARBA" id="ARBA00023172"/>
    </source>
</evidence>
<organism evidence="6 7">
    <name type="scientific">Thiohalobacter thiocyanaticus</name>
    <dbReference type="NCBI Taxonomy" id="585455"/>
    <lineage>
        <taxon>Bacteria</taxon>
        <taxon>Pseudomonadati</taxon>
        <taxon>Pseudomonadota</taxon>
        <taxon>Gammaproteobacteria</taxon>
        <taxon>Thiohalobacterales</taxon>
        <taxon>Thiohalobacteraceae</taxon>
        <taxon>Thiohalobacter</taxon>
    </lineage>
</organism>
<keyword evidence="7" id="KW-1185">Reference proteome</keyword>
<evidence type="ECO:0000259" key="4">
    <source>
        <dbReference type="PROSITE" id="PS51736"/>
    </source>
</evidence>
<proteinExistence type="predicted"/>
<dbReference type="Gene3D" id="3.90.1750.20">
    <property type="entry name" value="Putative Large Serine Recombinase, Chain B, Domain 2"/>
    <property type="match status" value="1"/>
</dbReference>
<dbReference type="CDD" id="cd00338">
    <property type="entry name" value="Ser_Recombinase"/>
    <property type="match status" value="1"/>
</dbReference>
<protein>
    <submittedName>
        <fullName evidence="6">Recombinase family protein</fullName>
    </submittedName>
</protein>
<dbReference type="Pfam" id="PF07508">
    <property type="entry name" value="Recombinase"/>
    <property type="match status" value="1"/>
</dbReference>
<dbReference type="InterPro" id="IPR038109">
    <property type="entry name" value="DNA_bind_recomb_sf"/>
</dbReference>
<keyword evidence="1" id="KW-0238">DNA-binding</keyword>
<dbReference type="PANTHER" id="PTHR30461">
    <property type="entry name" value="DNA-INVERTASE FROM LAMBDOID PROPHAGE"/>
    <property type="match status" value="1"/>
</dbReference>
<feature type="domain" description="Recombinase" evidence="5">
    <location>
        <begin position="188"/>
        <end position="311"/>
    </location>
</feature>
<dbReference type="SUPFAM" id="SSF53041">
    <property type="entry name" value="Resolvase-like"/>
    <property type="match status" value="1"/>
</dbReference>
<evidence type="ECO:0000313" key="7">
    <source>
        <dbReference type="Proteomes" id="UP000287798"/>
    </source>
</evidence>
<dbReference type="PANTHER" id="PTHR30461:SF2">
    <property type="entry name" value="SERINE RECOMBINASE PINE-RELATED"/>
    <property type="match status" value="1"/>
</dbReference>
<feature type="coiled-coil region" evidence="3">
    <location>
        <begin position="401"/>
        <end position="428"/>
    </location>
</feature>
<dbReference type="PROSITE" id="PS51737">
    <property type="entry name" value="RECOMBINASE_DNA_BIND"/>
    <property type="match status" value="1"/>
</dbReference>
<dbReference type="InterPro" id="IPR025827">
    <property type="entry name" value="Zn_ribbon_recom_dom"/>
</dbReference>
<feature type="domain" description="Resolvase/invertase-type recombinase catalytic" evidence="4">
    <location>
        <begin position="17"/>
        <end position="178"/>
    </location>
</feature>
<dbReference type="AlphaFoldDB" id="A0A426QJN7"/>
<dbReference type="Gene3D" id="3.40.50.1390">
    <property type="entry name" value="Resolvase, N-terminal catalytic domain"/>
    <property type="match status" value="1"/>
</dbReference>
<dbReference type="InterPro" id="IPR006119">
    <property type="entry name" value="Resolv_N"/>
</dbReference>
<name>A0A426QJN7_9GAMM</name>
<dbReference type="InterPro" id="IPR036162">
    <property type="entry name" value="Resolvase-like_N_sf"/>
</dbReference>
<dbReference type="Pfam" id="PF00239">
    <property type="entry name" value="Resolvase"/>
    <property type="match status" value="1"/>
</dbReference>
<dbReference type="SMART" id="SM00857">
    <property type="entry name" value="Resolvase"/>
    <property type="match status" value="1"/>
</dbReference>
<keyword evidence="2" id="KW-0233">DNA recombination</keyword>
<evidence type="ECO:0000256" key="1">
    <source>
        <dbReference type="ARBA" id="ARBA00023125"/>
    </source>
</evidence>
<dbReference type="InterPro" id="IPR050639">
    <property type="entry name" value="SSR_resolvase"/>
</dbReference>
<dbReference type="InterPro" id="IPR011109">
    <property type="entry name" value="DNA_bind_recombinase_dom"/>
</dbReference>
<keyword evidence="3" id="KW-0175">Coiled coil</keyword>